<comment type="caution">
    <text evidence="7">The sequence shown here is derived from an EMBL/GenBank/DDBJ whole genome shotgun (WGS) entry which is preliminary data.</text>
</comment>
<feature type="active site" description="Nucleophile" evidence="4">
    <location>
        <position position="67"/>
    </location>
</feature>
<reference evidence="7 8" key="1">
    <citation type="submission" date="2018-06" db="EMBL/GenBank/DDBJ databases">
        <title>Genomic Encyclopedia of Archaeal and Bacterial Type Strains, Phase II (KMG-II): from individual species to whole genera.</title>
        <authorList>
            <person name="Goeker M."/>
        </authorList>
    </citation>
    <scope>NUCLEOTIDE SEQUENCE [LARGE SCALE GENOMIC DNA]</scope>
    <source>
        <strain evidence="7 8">DSM 23857</strain>
    </source>
</reference>
<dbReference type="OrthoDB" id="9801249at2"/>
<dbReference type="PIRSF" id="PIRSF006278">
    <property type="entry name" value="ACCD_DCysDesulf"/>
    <property type="match status" value="1"/>
</dbReference>
<evidence type="ECO:0000256" key="5">
    <source>
        <dbReference type="PIRSR" id="PIRSR006278-2"/>
    </source>
</evidence>
<name>A0A327QLD7_9BACT</name>
<evidence type="ECO:0000259" key="6">
    <source>
        <dbReference type="Pfam" id="PF00291"/>
    </source>
</evidence>
<evidence type="ECO:0000256" key="3">
    <source>
        <dbReference type="ARBA" id="ARBA00022898"/>
    </source>
</evidence>
<sequence>MFIDTGKLTIQPIHTTWLPKNISAAMLRLDTIHPVIQGNKWFKLKENIAAMQAAGQTLLLTFGGPYSNHIAATAAACQALDIRSIGVIRGEAPNEWSNTLIQAKAAGMQLEFVSRRTYREKENIDWAAQFPGAYIVPEGGNNALGVKGSEDILLHSDSTAFTHILAAVGTGTTLAGLVNAAQANQCVWGYSALKGSEGMEQAVAAYIHNHETPWKIWHDVSEGYGKTSQALFDQMNDFYWQTGIPTDIVYTGKLLLAWQRQLAAGVFPGGSNILVVHTGGLQGNLSLPPNVLDF</sequence>
<dbReference type="Gene3D" id="3.40.50.1100">
    <property type="match status" value="2"/>
</dbReference>
<evidence type="ECO:0000256" key="4">
    <source>
        <dbReference type="PIRSR" id="PIRSR006278-1"/>
    </source>
</evidence>
<keyword evidence="3 5" id="KW-0663">Pyridoxal phosphate</keyword>
<dbReference type="InterPro" id="IPR001926">
    <property type="entry name" value="TrpB-like_PALP"/>
</dbReference>
<evidence type="ECO:0000313" key="8">
    <source>
        <dbReference type="Proteomes" id="UP000249547"/>
    </source>
</evidence>
<dbReference type="PANTHER" id="PTHR43780">
    <property type="entry name" value="1-AMINOCYCLOPROPANE-1-CARBOXYLATE DEAMINASE-RELATED"/>
    <property type="match status" value="1"/>
</dbReference>
<dbReference type="InterPro" id="IPR027278">
    <property type="entry name" value="ACCD_DCysDesulf"/>
</dbReference>
<dbReference type="GO" id="GO:0019148">
    <property type="term" value="F:D-cysteine desulfhydrase activity"/>
    <property type="evidence" value="ECO:0007669"/>
    <property type="project" value="TreeGrafter"/>
</dbReference>
<dbReference type="SUPFAM" id="SSF53686">
    <property type="entry name" value="Tryptophan synthase beta subunit-like PLP-dependent enzymes"/>
    <property type="match status" value="1"/>
</dbReference>
<comment type="similarity">
    <text evidence="2">Belongs to the ACC deaminase/D-cysteine desulfhydrase family.</text>
</comment>
<evidence type="ECO:0000313" key="7">
    <source>
        <dbReference type="EMBL" id="RAJ02567.1"/>
    </source>
</evidence>
<keyword evidence="8" id="KW-1185">Reference proteome</keyword>
<protein>
    <submittedName>
        <fullName evidence="7">1-aminocyclopropane-1-carboxylate deaminase/D-cysteine desulfhydrase</fullName>
    </submittedName>
</protein>
<gene>
    <name evidence="7" type="ORF">LX64_03587</name>
</gene>
<accession>A0A327QLD7</accession>
<organism evidence="7 8">
    <name type="scientific">Chitinophaga skermanii</name>
    <dbReference type="NCBI Taxonomy" id="331697"/>
    <lineage>
        <taxon>Bacteria</taxon>
        <taxon>Pseudomonadati</taxon>
        <taxon>Bacteroidota</taxon>
        <taxon>Chitinophagia</taxon>
        <taxon>Chitinophagales</taxon>
        <taxon>Chitinophagaceae</taxon>
        <taxon>Chitinophaga</taxon>
    </lineage>
</organism>
<dbReference type="EMBL" id="QLLL01000006">
    <property type="protein sequence ID" value="RAJ02567.1"/>
    <property type="molecule type" value="Genomic_DNA"/>
</dbReference>
<dbReference type="Pfam" id="PF00291">
    <property type="entry name" value="PALP"/>
    <property type="match status" value="1"/>
</dbReference>
<feature type="domain" description="Tryptophan synthase beta chain-like PALP" evidence="6">
    <location>
        <begin position="31"/>
        <end position="279"/>
    </location>
</feature>
<evidence type="ECO:0000256" key="1">
    <source>
        <dbReference type="ARBA" id="ARBA00001933"/>
    </source>
</evidence>
<dbReference type="Proteomes" id="UP000249547">
    <property type="component" value="Unassembled WGS sequence"/>
</dbReference>
<comment type="cofactor">
    <cofactor evidence="1">
        <name>pyridoxal 5'-phosphate</name>
        <dbReference type="ChEBI" id="CHEBI:597326"/>
    </cofactor>
</comment>
<dbReference type="InterPro" id="IPR036052">
    <property type="entry name" value="TrpB-like_PALP_sf"/>
</dbReference>
<dbReference type="RefSeq" id="WP_111598997.1">
    <property type="nucleotide sequence ID" value="NZ_QLLL01000006.1"/>
</dbReference>
<evidence type="ECO:0000256" key="2">
    <source>
        <dbReference type="ARBA" id="ARBA00008639"/>
    </source>
</evidence>
<feature type="modified residue" description="N6-(pyridoxal phosphate)lysine" evidence="5">
    <location>
        <position position="40"/>
    </location>
</feature>
<proteinExistence type="inferred from homology"/>
<dbReference type="AlphaFoldDB" id="A0A327QLD7"/>
<dbReference type="PANTHER" id="PTHR43780:SF2">
    <property type="entry name" value="1-AMINOCYCLOPROPANE-1-CARBOXYLATE DEAMINASE-RELATED"/>
    <property type="match status" value="1"/>
</dbReference>